<dbReference type="Pfam" id="PF06912">
    <property type="entry name" value="DUF1275"/>
    <property type="match status" value="1"/>
</dbReference>
<protein>
    <submittedName>
        <fullName evidence="2">DUF1275 domain-containing protein</fullName>
    </submittedName>
</protein>
<dbReference type="RefSeq" id="WP_223676270.1">
    <property type="nucleotide sequence ID" value="NZ_JAINZW010000004.1"/>
</dbReference>
<dbReference type="PANTHER" id="PTHR37314:SF4">
    <property type="entry name" value="UPF0700 TRANSMEMBRANE PROTEIN YOAK"/>
    <property type="match status" value="1"/>
</dbReference>
<feature type="transmembrane region" description="Helical" evidence="1">
    <location>
        <begin position="55"/>
        <end position="78"/>
    </location>
</feature>
<feature type="transmembrane region" description="Helical" evidence="1">
    <location>
        <begin position="195"/>
        <end position="214"/>
    </location>
</feature>
<dbReference type="Proteomes" id="UP001430954">
    <property type="component" value="Unassembled WGS sequence"/>
</dbReference>
<name>A0ABS7T7F0_9GAMM</name>
<proteinExistence type="predicted"/>
<keyword evidence="3" id="KW-1185">Reference proteome</keyword>
<organism evidence="2 3">
    <name type="scientific">Novilysobacter selenitireducens</name>
    <dbReference type="NCBI Taxonomy" id="2872639"/>
    <lineage>
        <taxon>Bacteria</taxon>
        <taxon>Pseudomonadati</taxon>
        <taxon>Pseudomonadota</taxon>
        <taxon>Gammaproteobacteria</taxon>
        <taxon>Lysobacterales</taxon>
        <taxon>Lysobacteraceae</taxon>
        <taxon>Novilysobacter</taxon>
    </lineage>
</organism>
<evidence type="ECO:0000313" key="3">
    <source>
        <dbReference type="Proteomes" id="UP001430954"/>
    </source>
</evidence>
<keyword evidence="1" id="KW-1133">Transmembrane helix</keyword>
<evidence type="ECO:0000313" key="2">
    <source>
        <dbReference type="EMBL" id="MBZ4039816.1"/>
    </source>
</evidence>
<sequence>MAERLPTWVWVGAAALASVAGMVNVVGFLGFQQQAVTHLTGNTSLLAAALVTGDAGVALGLAAMLVAFVAGAMLSGLLVQDSTLRLGRRYGVALSIESLMLLASIPLFRGQHLGGPILAAMACGLQNAMATTYSGALVRTSHVSGMFTDLGIMIGHALRGLPLGRRRLALCALVICFFFFGGVVGAVLFAKIRYATLYLPAALTGGAGLGYFAYRQLAVRRPGLP</sequence>
<dbReference type="PANTHER" id="PTHR37314">
    <property type="entry name" value="SLR0142 PROTEIN"/>
    <property type="match status" value="1"/>
</dbReference>
<reference evidence="2 3" key="1">
    <citation type="submission" date="2021-09" db="EMBL/GenBank/DDBJ databases">
        <title>Lysobacter sp. 13A isolated from the river sediment.</title>
        <authorList>
            <person name="Liu H."/>
            <person name="Li S."/>
            <person name="Mao S."/>
        </authorList>
    </citation>
    <scope>NUCLEOTIDE SEQUENCE [LARGE SCALE GENOMIC DNA]</scope>
    <source>
        <strain evidence="2 3">13A</strain>
    </source>
</reference>
<gene>
    <name evidence="2" type="ORF">K6753_09750</name>
</gene>
<dbReference type="InterPro" id="IPR010699">
    <property type="entry name" value="DUF1275"/>
</dbReference>
<keyword evidence="1" id="KW-0472">Membrane</keyword>
<accession>A0ABS7T7F0</accession>
<keyword evidence="1" id="KW-0812">Transmembrane</keyword>
<dbReference type="EMBL" id="JAINZW010000004">
    <property type="protein sequence ID" value="MBZ4039816.1"/>
    <property type="molecule type" value="Genomic_DNA"/>
</dbReference>
<comment type="caution">
    <text evidence="2">The sequence shown here is derived from an EMBL/GenBank/DDBJ whole genome shotgun (WGS) entry which is preliminary data.</text>
</comment>
<feature type="transmembrane region" description="Helical" evidence="1">
    <location>
        <begin position="168"/>
        <end position="189"/>
    </location>
</feature>
<evidence type="ECO:0000256" key="1">
    <source>
        <dbReference type="SAM" id="Phobius"/>
    </source>
</evidence>
<feature type="transmembrane region" description="Helical" evidence="1">
    <location>
        <begin position="7"/>
        <end position="31"/>
    </location>
</feature>